<dbReference type="EMBL" id="JAOAOG010000158">
    <property type="protein sequence ID" value="KAJ6244849.1"/>
    <property type="molecule type" value="Genomic_DNA"/>
</dbReference>
<feature type="region of interest" description="Disordered" evidence="1">
    <location>
        <begin position="79"/>
        <end position="124"/>
    </location>
</feature>
<dbReference type="Proteomes" id="UP001150062">
    <property type="component" value="Unassembled WGS sequence"/>
</dbReference>
<evidence type="ECO:0000313" key="5">
    <source>
        <dbReference type="Proteomes" id="UP001150062"/>
    </source>
</evidence>
<reference evidence="2" key="2">
    <citation type="submission" date="2022-08" db="EMBL/GenBank/DDBJ databases">
        <title>Novel sulphate-reducing endosymbionts in the free-living metamonad Anaeramoeba.</title>
        <authorList>
            <person name="Jerlstrom-Hultqvist J."/>
            <person name="Cepicka I."/>
            <person name="Gallot-Lavallee L."/>
            <person name="Salas-Leiva D."/>
            <person name="Curtis B.A."/>
            <person name="Zahonova K."/>
            <person name="Pipaliya S."/>
            <person name="Dacks J."/>
            <person name="Roger A.J."/>
        </authorList>
    </citation>
    <scope>NUCLEOTIDE SEQUENCE</scope>
    <source>
        <strain evidence="2">Busselton2</strain>
    </source>
</reference>
<feature type="compositionally biased region" description="Basic and acidic residues" evidence="1">
    <location>
        <begin position="79"/>
        <end position="97"/>
    </location>
</feature>
<dbReference type="AlphaFoldDB" id="A0AAV7YZC8"/>
<gene>
    <name evidence="2" type="ORF">M0812_02327</name>
    <name evidence="3" type="ORF">M0813_20940</name>
</gene>
<evidence type="ECO:0000313" key="2">
    <source>
        <dbReference type="EMBL" id="KAJ3435196.1"/>
    </source>
</evidence>
<name>A0AAV7YZC8_9EUKA</name>
<dbReference type="EMBL" id="JANTQA010000042">
    <property type="protein sequence ID" value="KAJ3435196.1"/>
    <property type="molecule type" value="Genomic_DNA"/>
</dbReference>
<proteinExistence type="predicted"/>
<comment type="caution">
    <text evidence="2">The sequence shown here is derived from an EMBL/GenBank/DDBJ whole genome shotgun (WGS) entry which is preliminary data.</text>
</comment>
<dbReference type="Proteomes" id="UP001146793">
    <property type="component" value="Unassembled WGS sequence"/>
</dbReference>
<evidence type="ECO:0000256" key="1">
    <source>
        <dbReference type="SAM" id="MobiDB-lite"/>
    </source>
</evidence>
<keyword evidence="5" id="KW-1185">Reference proteome</keyword>
<evidence type="ECO:0000313" key="3">
    <source>
        <dbReference type="EMBL" id="KAJ6244849.1"/>
    </source>
</evidence>
<organism evidence="2 4">
    <name type="scientific">Anaeramoeba flamelloides</name>
    <dbReference type="NCBI Taxonomy" id="1746091"/>
    <lineage>
        <taxon>Eukaryota</taxon>
        <taxon>Metamonada</taxon>
        <taxon>Anaeramoebidae</taxon>
        <taxon>Anaeramoeba</taxon>
    </lineage>
</organism>
<reference evidence="3" key="1">
    <citation type="submission" date="2022-08" db="EMBL/GenBank/DDBJ databases">
        <title>Novel sulfate-reducing endosymbionts in the free-living metamonad Anaeramoeba.</title>
        <authorList>
            <person name="Jerlstrom-Hultqvist J."/>
            <person name="Cepicka I."/>
            <person name="Gallot-Lavallee L."/>
            <person name="Salas-Leiva D."/>
            <person name="Curtis B.A."/>
            <person name="Zahonova K."/>
            <person name="Pipaliya S."/>
            <person name="Dacks J."/>
            <person name="Roger A.J."/>
        </authorList>
    </citation>
    <scope>NUCLEOTIDE SEQUENCE</scope>
    <source>
        <strain evidence="3">Schooner1</strain>
    </source>
</reference>
<evidence type="ECO:0000313" key="4">
    <source>
        <dbReference type="Proteomes" id="UP001146793"/>
    </source>
</evidence>
<accession>A0AAV7YZC8</accession>
<protein>
    <submittedName>
        <fullName evidence="2">Uncharacterized protein</fullName>
    </submittedName>
</protein>
<feature type="compositionally biased region" description="Basic and acidic residues" evidence="1">
    <location>
        <begin position="106"/>
        <end position="116"/>
    </location>
</feature>
<sequence>MSNFIDLVKLDEQIKKNELVYQIKMTKGQNELTEEEIKLITEQIRIEKVKLSDHQTESSFLENRIDEVNKLSREFEIFLHSDSDNESENEKEKKNEEENIEEEEIEKEKKDSRSESESGSESEN</sequence>